<dbReference type="Proteomes" id="UP001612741">
    <property type="component" value="Unassembled WGS sequence"/>
</dbReference>
<dbReference type="Pfam" id="PF16859">
    <property type="entry name" value="TetR_C_11"/>
    <property type="match status" value="1"/>
</dbReference>
<protein>
    <submittedName>
        <fullName evidence="6">TetR/AcrR family transcriptional regulator C-terminal ligand-binding domain-containing protein</fullName>
    </submittedName>
</protein>
<reference evidence="6 7" key="1">
    <citation type="submission" date="2024-10" db="EMBL/GenBank/DDBJ databases">
        <title>The Natural Products Discovery Center: Release of the First 8490 Sequenced Strains for Exploring Actinobacteria Biosynthetic Diversity.</title>
        <authorList>
            <person name="Kalkreuter E."/>
            <person name="Kautsar S.A."/>
            <person name="Yang D."/>
            <person name="Bader C.D."/>
            <person name="Teijaro C.N."/>
            <person name="Fluegel L."/>
            <person name="Davis C.M."/>
            <person name="Simpson J.R."/>
            <person name="Lauterbach L."/>
            <person name="Steele A.D."/>
            <person name="Gui C."/>
            <person name="Meng S."/>
            <person name="Li G."/>
            <person name="Viehrig K."/>
            <person name="Ye F."/>
            <person name="Su P."/>
            <person name="Kiefer A.F."/>
            <person name="Nichols A."/>
            <person name="Cepeda A.J."/>
            <person name="Yan W."/>
            <person name="Fan B."/>
            <person name="Jiang Y."/>
            <person name="Adhikari A."/>
            <person name="Zheng C.-J."/>
            <person name="Schuster L."/>
            <person name="Cowan T.M."/>
            <person name="Smanski M.J."/>
            <person name="Chevrette M.G."/>
            <person name="De Carvalho L.P.S."/>
            <person name="Shen B."/>
        </authorList>
    </citation>
    <scope>NUCLEOTIDE SEQUENCE [LARGE SCALE GENOMIC DNA]</scope>
    <source>
        <strain evidence="6 7">NPDC050545</strain>
    </source>
</reference>
<comment type="caution">
    <text evidence="6">The sequence shown here is derived from an EMBL/GenBank/DDBJ whole genome shotgun (WGS) entry which is preliminary data.</text>
</comment>
<dbReference type="InterPro" id="IPR036271">
    <property type="entry name" value="Tet_transcr_reg_TetR-rel_C_sf"/>
</dbReference>
<evidence type="ECO:0000256" key="3">
    <source>
        <dbReference type="ARBA" id="ARBA00023163"/>
    </source>
</evidence>
<dbReference type="PROSITE" id="PS50977">
    <property type="entry name" value="HTH_TETR_2"/>
    <property type="match status" value="1"/>
</dbReference>
<dbReference type="PANTHER" id="PTHR30055">
    <property type="entry name" value="HTH-TYPE TRANSCRIPTIONAL REGULATOR RUTR"/>
    <property type="match status" value="1"/>
</dbReference>
<dbReference type="Gene3D" id="1.10.10.60">
    <property type="entry name" value="Homeodomain-like"/>
    <property type="match status" value="1"/>
</dbReference>
<feature type="domain" description="HTH tetR-type" evidence="5">
    <location>
        <begin position="13"/>
        <end position="73"/>
    </location>
</feature>
<gene>
    <name evidence="6" type="ORF">ACIBG2_18915</name>
</gene>
<evidence type="ECO:0000313" key="6">
    <source>
        <dbReference type="EMBL" id="MFI6499466.1"/>
    </source>
</evidence>
<dbReference type="SUPFAM" id="SSF46689">
    <property type="entry name" value="Homeodomain-like"/>
    <property type="match status" value="1"/>
</dbReference>
<keyword evidence="2 4" id="KW-0238">DNA-binding</keyword>
<dbReference type="InterPro" id="IPR001647">
    <property type="entry name" value="HTH_TetR"/>
</dbReference>
<evidence type="ECO:0000313" key="7">
    <source>
        <dbReference type="Proteomes" id="UP001612741"/>
    </source>
</evidence>
<sequence>MSEQVKKVRRRGQALLDAIYQAVLAELAEVGFRRLTMEGIAARAGTGRMPLYRRWDTPEALVLDALAGALAATRAPVDTGDVREDLLAHFRTMTGQIMAGDLGAALGAVMGERLHHPELVATVRDRLLRPHLDAIEASLRRAAARGQLAEGVVSAEVCAAGPALITVHHLINGAPPGEAELAAIVDNLVLPALGVTSARSSG</sequence>
<keyword evidence="1" id="KW-0805">Transcription regulation</keyword>
<organism evidence="6 7">
    <name type="scientific">Nonomuraea typhae</name>
    <dbReference type="NCBI Taxonomy" id="2603600"/>
    <lineage>
        <taxon>Bacteria</taxon>
        <taxon>Bacillati</taxon>
        <taxon>Actinomycetota</taxon>
        <taxon>Actinomycetes</taxon>
        <taxon>Streptosporangiales</taxon>
        <taxon>Streptosporangiaceae</taxon>
        <taxon>Nonomuraea</taxon>
    </lineage>
</organism>
<dbReference type="Pfam" id="PF00440">
    <property type="entry name" value="TetR_N"/>
    <property type="match status" value="1"/>
</dbReference>
<dbReference type="PANTHER" id="PTHR30055:SF225">
    <property type="entry name" value="TRANSCRIPTIONAL REGULATORY PROTEIN-RELATED"/>
    <property type="match status" value="1"/>
</dbReference>
<dbReference type="Gene3D" id="1.10.357.10">
    <property type="entry name" value="Tetracycline Repressor, domain 2"/>
    <property type="match status" value="1"/>
</dbReference>
<evidence type="ECO:0000256" key="2">
    <source>
        <dbReference type="ARBA" id="ARBA00023125"/>
    </source>
</evidence>
<evidence type="ECO:0000256" key="1">
    <source>
        <dbReference type="ARBA" id="ARBA00023015"/>
    </source>
</evidence>
<keyword evidence="7" id="KW-1185">Reference proteome</keyword>
<accession>A0ABW7YUR2</accession>
<dbReference type="EMBL" id="JBITGY010000005">
    <property type="protein sequence ID" value="MFI6499466.1"/>
    <property type="molecule type" value="Genomic_DNA"/>
</dbReference>
<evidence type="ECO:0000259" key="5">
    <source>
        <dbReference type="PROSITE" id="PS50977"/>
    </source>
</evidence>
<feature type="DNA-binding region" description="H-T-H motif" evidence="4">
    <location>
        <begin position="36"/>
        <end position="55"/>
    </location>
</feature>
<evidence type="ECO:0000256" key="4">
    <source>
        <dbReference type="PROSITE-ProRule" id="PRU00335"/>
    </source>
</evidence>
<dbReference type="RefSeq" id="WP_397082787.1">
    <property type="nucleotide sequence ID" value="NZ_JBITGY010000005.1"/>
</dbReference>
<dbReference type="InterPro" id="IPR009057">
    <property type="entry name" value="Homeodomain-like_sf"/>
</dbReference>
<keyword evidence="3" id="KW-0804">Transcription</keyword>
<name>A0ABW7YUR2_9ACTN</name>
<dbReference type="InterPro" id="IPR011075">
    <property type="entry name" value="TetR_C"/>
</dbReference>
<dbReference type="InterPro" id="IPR050109">
    <property type="entry name" value="HTH-type_TetR-like_transc_reg"/>
</dbReference>
<proteinExistence type="predicted"/>
<dbReference type="SUPFAM" id="SSF48498">
    <property type="entry name" value="Tetracyclin repressor-like, C-terminal domain"/>
    <property type="match status" value="1"/>
</dbReference>